<dbReference type="EMBL" id="JBHRZG010000012">
    <property type="protein sequence ID" value="MFC3833551.1"/>
    <property type="molecule type" value="Genomic_DNA"/>
</dbReference>
<dbReference type="RefSeq" id="WP_322474993.1">
    <property type="nucleotide sequence ID" value="NZ_JBHRZG010000012.1"/>
</dbReference>
<dbReference type="Pfam" id="PF07366">
    <property type="entry name" value="SnoaL"/>
    <property type="match status" value="2"/>
</dbReference>
<feature type="region of interest" description="Disordered" evidence="1">
    <location>
        <begin position="1"/>
        <end position="20"/>
    </location>
</feature>
<dbReference type="SUPFAM" id="SSF54427">
    <property type="entry name" value="NTF2-like"/>
    <property type="match status" value="2"/>
</dbReference>
<feature type="compositionally biased region" description="Low complexity" evidence="1">
    <location>
        <begin position="166"/>
        <end position="187"/>
    </location>
</feature>
<organism evidence="2 3">
    <name type="scientific">Deinococcus rufus</name>
    <dbReference type="NCBI Taxonomy" id="2136097"/>
    <lineage>
        <taxon>Bacteria</taxon>
        <taxon>Thermotogati</taxon>
        <taxon>Deinococcota</taxon>
        <taxon>Deinococci</taxon>
        <taxon>Deinococcales</taxon>
        <taxon>Deinococcaceae</taxon>
        <taxon>Deinococcus</taxon>
    </lineage>
</organism>
<dbReference type="Proteomes" id="UP001595803">
    <property type="component" value="Unassembled WGS sequence"/>
</dbReference>
<accession>A0ABV7ZBS8</accession>
<evidence type="ECO:0000313" key="3">
    <source>
        <dbReference type="Proteomes" id="UP001595803"/>
    </source>
</evidence>
<sequence>MTPRRPPPTSSPDAPAADPGGDVVALARRIREDRALGEIYTHYVHTAVLHSADGDHHGREGIVRHALRTLAAVPDVRLHGDELVCGAAPGGMHTSHRVLVSGHHLGPAAFGPPTGRRVHWREITQRTVVGGRVVEEWRVHDDLAVVRQLGLDAWALARTAAHAEAAAGPAAPAPGVGEVVRGRGQAAPPTAPGVPAEARDLPAVLAQDVWNARRLDLVRTVYAPDAVVRVPGGRLGGPDGVARHVLAWLAAFPDGAMHVDHVLAAPGPAATVAVRWTFQGTHTGDGRYGPPTGRRVRVPGISHLRVAAGRVQREDTVWNDFALLTQLCRPAGR</sequence>
<feature type="region of interest" description="Disordered" evidence="1">
    <location>
        <begin position="166"/>
        <end position="196"/>
    </location>
</feature>
<protein>
    <submittedName>
        <fullName evidence="2">Ester cyclase</fullName>
    </submittedName>
</protein>
<reference evidence="3" key="1">
    <citation type="journal article" date="2019" name="Int. J. Syst. Evol. Microbiol.">
        <title>The Global Catalogue of Microorganisms (GCM) 10K type strain sequencing project: providing services to taxonomists for standard genome sequencing and annotation.</title>
        <authorList>
            <consortium name="The Broad Institute Genomics Platform"/>
            <consortium name="The Broad Institute Genome Sequencing Center for Infectious Disease"/>
            <person name="Wu L."/>
            <person name="Ma J."/>
        </authorList>
    </citation>
    <scope>NUCLEOTIDE SEQUENCE [LARGE SCALE GENOMIC DNA]</scope>
    <source>
        <strain evidence="3">CCTCC AB 2017081</strain>
    </source>
</reference>
<dbReference type="Gene3D" id="3.10.450.50">
    <property type="match status" value="2"/>
</dbReference>
<comment type="caution">
    <text evidence="2">The sequence shown here is derived from an EMBL/GenBank/DDBJ whole genome shotgun (WGS) entry which is preliminary data.</text>
</comment>
<evidence type="ECO:0000313" key="2">
    <source>
        <dbReference type="EMBL" id="MFC3833551.1"/>
    </source>
</evidence>
<name>A0ABV7ZBS8_9DEIO</name>
<dbReference type="InterPro" id="IPR009959">
    <property type="entry name" value="Cyclase_SnoaL-like"/>
</dbReference>
<proteinExistence type="predicted"/>
<dbReference type="InterPro" id="IPR032710">
    <property type="entry name" value="NTF2-like_dom_sf"/>
</dbReference>
<feature type="compositionally biased region" description="Pro residues" evidence="1">
    <location>
        <begin position="1"/>
        <end position="10"/>
    </location>
</feature>
<gene>
    <name evidence="2" type="ORF">ACFOSB_11845</name>
</gene>
<dbReference type="PANTHER" id="PTHR38436:SF1">
    <property type="entry name" value="ESTER CYCLASE"/>
    <property type="match status" value="1"/>
</dbReference>
<keyword evidence="3" id="KW-1185">Reference proteome</keyword>
<dbReference type="PANTHER" id="PTHR38436">
    <property type="entry name" value="POLYKETIDE CYCLASE SNOAL-LIKE DOMAIN"/>
    <property type="match status" value="1"/>
</dbReference>
<evidence type="ECO:0000256" key="1">
    <source>
        <dbReference type="SAM" id="MobiDB-lite"/>
    </source>
</evidence>